<feature type="transmembrane region" description="Helical" evidence="7">
    <location>
        <begin position="326"/>
        <end position="345"/>
    </location>
</feature>
<comment type="similarity">
    <text evidence="2">Belongs to the major facilitator superfamily.</text>
</comment>
<keyword evidence="4 7" id="KW-1133">Transmembrane helix</keyword>
<evidence type="ECO:0000256" key="3">
    <source>
        <dbReference type="ARBA" id="ARBA00022692"/>
    </source>
</evidence>
<keyword evidence="5 7" id="KW-0472">Membrane</keyword>
<evidence type="ECO:0000256" key="5">
    <source>
        <dbReference type="ARBA" id="ARBA00023136"/>
    </source>
</evidence>
<dbReference type="FunFam" id="1.20.1250.20:FF:000508">
    <property type="entry name" value="Sodium-dependent glucose transporter 1"/>
    <property type="match status" value="1"/>
</dbReference>
<comment type="caution">
    <text evidence="8">The sequence shown here is derived from an EMBL/GenBank/DDBJ whole genome shotgun (WGS) entry which is preliminary data.</text>
</comment>
<organism evidence="8 9">
    <name type="scientific">Liparis tanakae</name>
    <name type="common">Tanaka's snailfish</name>
    <dbReference type="NCBI Taxonomy" id="230148"/>
    <lineage>
        <taxon>Eukaryota</taxon>
        <taxon>Metazoa</taxon>
        <taxon>Chordata</taxon>
        <taxon>Craniata</taxon>
        <taxon>Vertebrata</taxon>
        <taxon>Euteleostomi</taxon>
        <taxon>Actinopterygii</taxon>
        <taxon>Neopterygii</taxon>
        <taxon>Teleostei</taxon>
        <taxon>Neoteleostei</taxon>
        <taxon>Acanthomorphata</taxon>
        <taxon>Eupercaria</taxon>
        <taxon>Perciformes</taxon>
        <taxon>Cottioidei</taxon>
        <taxon>Cottales</taxon>
        <taxon>Liparidae</taxon>
        <taxon>Liparis</taxon>
    </lineage>
</organism>
<evidence type="ECO:0000256" key="7">
    <source>
        <dbReference type="SAM" id="Phobius"/>
    </source>
</evidence>
<feature type="compositionally biased region" description="Acidic residues" evidence="6">
    <location>
        <begin position="381"/>
        <end position="415"/>
    </location>
</feature>
<dbReference type="PANTHER" id="PTHR23121">
    <property type="entry name" value="SODIUM-DEPENDENT GLUCOSE TRANSPORTER 1"/>
    <property type="match status" value="1"/>
</dbReference>
<feature type="region of interest" description="Disordered" evidence="6">
    <location>
        <begin position="353"/>
        <end position="372"/>
    </location>
</feature>
<sequence>MLVTSVGMFGIPFCKQALVLTGLMSSIGMSMGILDTGGNVLILNTWGEQAGPHMQALHFSFAAGAFVSPIIAKLLFGPDGDGSAGIAVATNSTPPVPTEQITKVPDAHAIIRFVHSRTGALKSMWAYIVIGSYIFLVSFLFFILYCRSGASRDRARASSGKPPVAKHHVALIALLCCFFFAYVGAEVAYGSFIFTYAKDYANMPQSQAAGLNSLFWATFAACRGLAIFFASCVYPGTMILLSLVGSTLSSLLLCLFSKQTVALWVCTGLYGASMATTFPSGISWVEQYTTVTGRTAAAFVVGAALGEMVLPALVGFLMGKFPGQPLLMYLSLTTAAFTSILFPVMCKLASATGGQSRKPRTRGRPDADDSEYRQALLDSGVNDEEEEEEEQQQQDEDNEADQWNDADFEVIEMDDTSSLIQSPSKTSSPTAPSAASSHRATEPAGGASFSNTLSLVVDSPRRKLLLSLDREKRD</sequence>
<dbReference type="PANTHER" id="PTHR23121:SF9">
    <property type="entry name" value="SODIUM-DEPENDENT GLUCOSE TRANSPORTER 1"/>
    <property type="match status" value="1"/>
</dbReference>
<feature type="transmembrane region" description="Helical" evidence="7">
    <location>
        <begin position="296"/>
        <end position="319"/>
    </location>
</feature>
<dbReference type="SUPFAM" id="SSF103473">
    <property type="entry name" value="MFS general substrate transporter"/>
    <property type="match status" value="1"/>
</dbReference>
<feature type="transmembrane region" description="Helical" evidence="7">
    <location>
        <begin position="214"/>
        <end position="241"/>
    </location>
</feature>
<dbReference type="Proteomes" id="UP000314294">
    <property type="component" value="Unassembled WGS sequence"/>
</dbReference>
<dbReference type="EMBL" id="SRLO01000021">
    <property type="protein sequence ID" value="TNN85433.1"/>
    <property type="molecule type" value="Genomic_DNA"/>
</dbReference>
<feature type="transmembrane region" description="Helical" evidence="7">
    <location>
        <begin position="124"/>
        <end position="146"/>
    </location>
</feature>
<accession>A0A4Z2J775</accession>
<feature type="region of interest" description="Disordered" evidence="6">
    <location>
        <begin position="379"/>
        <end position="452"/>
    </location>
</feature>
<keyword evidence="3 7" id="KW-0812">Transmembrane</keyword>
<evidence type="ECO:0000313" key="9">
    <source>
        <dbReference type="Proteomes" id="UP000314294"/>
    </source>
</evidence>
<comment type="subcellular location">
    <subcellularLocation>
        <location evidence="1">Membrane</location>
        <topology evidence="1">Multi-pass membrane protein</topology>
    </subcellularLocation>
</comment>
<dbReference type="GO" id="GO:0016020">
    <property type="term" value="C:membrane"/>
    <property type="evidence" value="ECO:0007669"/>
    <property type="project" value="UniProtKB-SubCell"/>
</dbReference>
<dbReference type="AlphaFoldDB" id="A0A4Z2J775"/>
<feature type="transmembrane region" description="Helical" evidence="7">
    <location>
        <begin position="167"/>
        <end position="194"/>
    </location>
</feature>
<feature type="transmembrane region" description="Helical" evidence="7">
    <location>
        <begin position="20"/>
        <end position="44"/>
    </location>
</feature>
<keyword evidence="8" id="KW-0813">Transport</keyword>
<proteinExistence type="inferred from homology"/>
<gene>
    <name evidence="8" type="primary">mfsd4b_0</name>
    <name evidence="8" type="ORF">EYF80_004455</name>
</gene>
<dbReference type="Gene3D" id="1.20.1250.20">
    <property type="entry name" value="MFS general substrate transporter like domains"/>
    <property type="match status" value="1"/>
</dbReference>
<protein>
    <submittedName>
        <fullName evidence="8">Sodium-dependent glucose transporter 1</fullName>
    </submittedName>
</protein>
<name>A0A4Z2J775_9TELE</name>
<feature type="transmembrane region" description="Helical" evidence="7">
    <location>
        <begin position="56"/>
        <end position="76"/>
    </location>
</feature>
<feature type="compositionally biased region" description="Low complexity" evidence="6">
    <location>
        <begin position="422"/>
        <end position="437"/>
    </location>
</feature>
<keyword evidence="8" id="KW-0762">Sugar transport</keyword>
<dbReference type="InterPro" id="IPR036259">
    <property type="entry name" value="MFS_trans_sf"/>
</dbReference>
<keyword evidence="9" id="KW-1185">Reference proteome</keyword>
<evidence type="ECO:0000256" key="1">
    <source>
        <dbReference type="ARBA" id="ARBA00004141"/>
    </source>
</evidence>
<feature type="transmembrane region" description="Helical" evidence="7">
    <location>
        <begin position="261"/>
        <end position="284"/>
    </location>
</feature>
<evidence type="ECO:0000256" key="2">
    <source>
        <dbReference type="ARBA" id="ARBA00008335"/>
    </source>
</evidence>
<evidence type="ECO:0000256" key="6">
    <source>
        <dbReference type="SAM" id="MobiDB-lite"/>
    </source>
</evidence>
<dbReference type="OrthoDB" id="546893at2759"/>
<evidence type="ECO:0000256" key="4">
    <source>
        <dbReference type="ARBA" id="ARBA00022989"/>
    </source>
</evidence>
<evidence type="ECO:0000313" key="8">
    <source>
        <dbReference type="EMBL" id="TNN85433.1"/>
    </source>
</evidence>
<feature type="compositionally biased region" description="Basic and acidic residues" evidence="6">
    <location>
        <begin position="363"/>
        <end position="372"/>
    </location>
</feature>
<reference evidence="8 9" key="1">
    <citation type="submission" date="2019-03" db="EMBL/GenBank/DDBJ databases">
        <title>First draft genome of Liparis tanakae, snailfish: a comprehensive survey of snailfish specific genes.</title>
        <authorList>
            <person name="Kim W."/>
            <person name="Song I."/>
            <person name="Jeong J.-H."/>
            <person name="Kim D."/>
            <person name="Kim S."/>
            <person name="Ryu S."/>
            <person name="Song J.Y."/>
            <person name="Lee S.K."/>
        </authorList>
    </citation>
    <scope>NUCLEOTIDE SEQUENCE [LARGE SCALE GENOMIC DNA]</scope>
    <source>
        <tissue evidence="8">Muscle</tissue>
    </source>
</reference>